<dbReference type="InterPro" id="IPR037493">
    <property type="entry name" value="ExoIII-like"/>
</dbReference>
<dbReference type="InterPro" id="IPR005135">
    <property type="entry name" value="Endo/exonuclease/phosphatase"/>
</dbReference>
<comment type="similarity">
    <text evidence="2">Belongs to the DNA repair enzymes AP/ExoA family.</text>
</comment>
<dbReference type="RefSeq" id="WP_343808029.1">
    <property type="nucleotide sequence ID" value="NZ_BAAAET010000004.1"/>
</dbReference>
<dbReference type="PROSITE" id="PS51435">
    <property type="entry name" value="AP_NUCLEASE_F1_4"/>
    <property type="match status" value="1"/>
</dbReference>
<dbReference type="SUPFAM" id="SSF56219">
    <property type="entry name" value="DNase I-like"/>
    <property type="match status" value="1"/>
</dbReference>
<keyword evidence="5" id="KW-0460">Magnesium</keyword>
<evidence type="ECO:0000256" key="5">
    <source>
        <dbReference type="ARBA" id="ARBA00022842"/>
    </source>
</evidence>
<dbReference type="NCBIfam" id="TIGR00633">
    <property type="entry name" value="xth"/>
    <property type="match status" value="1"/>
</dbReference>
<comment type="cofactor">
    <cofactor evidence="1">
        <name>Mg(2+)</name>
        <dbReference type="ChEBI" id="CHEBI:18420"/>
    </cofactor>
</comment>
<comment type="caution">
    <text evidence="7">The sequence shown here is derived from an EMBL/GenBank/DDBJ whole genome shotgun (WGS) entry which is preliminary data.</text>
</comment>
<organism evidence="7 8">
    <name type="scientific">Marinobacterium maritimum</name>
    <dbReference type="NCBI Taxonomy" id="500162"/>
    <lineage>
        <taxon>Bacteria</taxon>
        <taxon>Pseudomonadati</taxon>
        <taxon>Pseudomonadota</taxon>
        <taxon>Gammaproteobacteria</taxon>
        <taxon>Oceanospirillales</taxon>
        <taxon>Oceanospirillaceae</taxon>
        <taxon>Marinobacterium</taxon>
    </lineage>
</organism>
<proteinExistence type="inferred from homology"/>
<sequence>MRVITFNTQGIEQAADNGFFDWMSQQDADVVCLQNLKAKEYQLDGDRYHPEGYHAYFFDAFEDGFSGVALYTRHLPKAIMTGLGFEQCDFNGRFIQADFDKVSVSSMTIPSGLRSDEAQAAKMEYLELFMGHLKKTLRKRREFIFAGTFNIAHRPIDLSNWYVNQRVSGFLAEEREWIEEVFGEMGYADAFREVNKAERQYTWWPDYNRAWTLNEGARLDYQLTTANLRKTVKSARIYRDQRFSEHAPLTIDYDIEI</sequence>
<reference evidence="7 8" key="1">
    <citation type="journal article" date="2019" name="Int. J. Syst. Evol. Microbiol.">
        <title>The Global Catalogue of Microorganisms (GCM) 10K type strain sequencing project: providing services to taxonomists for standard genome sequencing and annotation.</title>
        <authorList>
            <consortium name="The Broad Institute Genomics Platform"/>
            <consortium name="The Broad Institute Genome Sequencing Center for Infectious Disease"/>
            <person name="Wu L."/>
            <person name="Ma J."/>
        </authorList>
    </citation>
    <scope>NUCLEOTIDE SEQUENCE [LARGE SCALE GENOMIC DNA]</scope>
    <source>
        <strain evidence="7 8">JCM 15134</strain>
    </source>
</reference>
<dbReference type="NCBIfam" id="TIGR00195">
    <property type="entry name" value="exoDNase_III"/>
    <property type="match status" value="1"/>
</dbReference>
<keyword evidence="3" id="KW-0479">Metal-binding</keyword>
<gene>
    <name evidence="7" type="ORF">GCM10009104_31040</name>
</gene>
<dbReference type="Gene3D" id="3.60.10.10">
    <property type="entry name" value="Endonuclease/exonuclease/phosphatase"/>
    <property type="match status" value="1"/>
</dbReference>
<evidence type="ECO:0000256" key="1">
    <source>
        <dbReference type="ARBA" id="ARBA00001946"/>
    </source>
</evidence>
<evidence type="ECO:0000256" key="2">
    <source>
        <dbReference type="ARBA" id="ARBA00007092"/>
    </source>
</evidence>
<dbReference type="InterPro" id="IPR036691">
    <property type="entry name" value="Endo/exonu/phosph_ase_sf"/>
</dbReference>
<dbReference type="PANTHER" id="PTHR43250">
    <property type="entry name" value="EXODEOXYRIBONUCLEASE III"/>
    <property type="match status" value="1"/>
</dbReference>
<dbReference type="Proteomes" id="UP001499915">
    <property type="component" value="Unassembled WGS sequence"/>
</dbReference>
<feature type="domain" description="Endonuclease/exonuclease/phosphatase" evidence="6">
    <location>
        <begin position="4"/>
        <end position="235"/>
    </location>
</feature>
<evidence type="ECO:0000256" key="4">
    <source>
        <dbReference type="ARBA" id="ARBA00022801"/>
    </source>
</evidence>
<name>A0ABN1I9K4_9GAMM</name>
<evidence type="ECO:0000256" key="3">
    <source>
        <dbReference type="ARBA" id="ARBA00022723"/>
    </source>
</evidence>
<keyword evidence="8" id="KW-1185">Reference proteome</keyword>
<accession>A0ABN1I9K4</accession>
<keyword evidence="4" id="KW-0378">Hydrolase</keyword>
<dbReference type="Pfam" id="PF03372">
    <property type="entry name" value="Exo_endo_phos"/>
    <property type="match status" value="1"/>
</dbReference>
<dbReference type="CDD" id="cd10281">
    <property type="entry name" value="Nape_like_AP-endo"/>
    <property type="match status" value="1"/>
</dbReference>
<protein>
    <submittedName>
        <fullName evidence="7">Exodeoxyribonuclease III</fullName>
    </submittedName>
</protein>
<evidence type="ECO:0000313" key="7">
    <source>
        <dbReference type="EMBL" id="GAA0699932.1"/>
    </source>
</evidence>
<evidence type="ECO:0000313" key="8">
    <source>
        <dbReference type="Proteomes" id="UP001499915"/>
    </source>
</evidence>
<dbReference type="InterPro" id="IPR004808">
    <property type="entry name" value="AP_endonuc_1"/>
</dbReference>
<evidence type="ECO:0000259" key="6">
    <source>
        <dbReference type="Pfam" id="PF03372"/>
    </source>
</evidence>
<dbReference type="PANTHER" id="PTHR43250:SF2">
    <property type="entry name" value="EXODEOXYRIBONUCLEASE III"/>
    <property type="match status" value="1"/>
</dbReference>
<dbReference type="EMBL" id="BAAAET010000004">
    <property type="protein sequence ID" value="GAA0699932.1"/>
    <property type="molecule type" value="Genomic_DNA"/>
</dbReference>